<dbReference type="RefSeq" id="WP_354298122.1">
    <property type="nucleotide sequence ID" value="NZ_JBEPLU010000003.1"/>
</dbReference>
<protein>
    <submittedName>
        <fullName evidence="1">Acetyltransferase-like isoleucine patch superfamily enzyme</fullName>
    </submittedName>
</protein>
<accession>A0ABV2EM51</accession>
<name>A0ABV2EM51_9CAUL</name>
<evidence type="ECO:0000313" key="1">
    <source>
        <dbReference type="EMBL" id="MET3528134.1"/>
    </source>
</evidence>
<dbReference type="InterPro" id="IPR011004">
    <property type="entry name" value="Trimer_LpxA-like_sf"/>
</dbReference>
<proteinExistence type="predicted"/>
<dbReference type="EMBL" id="JBEPLU010000003">
    <property type="protein sequence ID" value="MET3528134.1"/>
    <property type="molecule type" value="Genomic_DNA"/>
</dbReference>
<dbReference type="CDD" id="cd03349">
    <property type="entry name" value="LbH_XAT"/>
    <property type="match status" value="1"/>
</dbReference>
<dbReference type="SUPFAM" id="SSF51161">
    <property type="entry name" value="Trimeric LpxA-like enzymes"/>
    <property type="match status" value="1"/>
</dbReference>
<keyword evidence="2" id="KW-1185">Reference proteome</keyword>
<dbReference type="PANTHER" id="PTHR23416">
    <property type="entry name" value="SIALIC ACID SYNTHASE-RELATED"/>
    <property type="match status" value="1"/>
</dbReference>
<organism evidence="1 2">
    <name type="scientific">Phenylobacterium koreense</name>
    <dbReference type="NCBI Taxonomy" id="266125"/>
    <lineage>
        <taxon>Bacteria</taxon>
        <taxon>Pseudomonadati</taxon>
        <taxon>Pseudomonadota</taxon>
        <taxon>Alphaproteobacteria</taxon>
        <taxon>Caulobacterales</taxon>
        <taxon>Caulobacteraceae</taxon>
        <taxon>Phenylobacterium</taxon>
    </lineage>
</organism>
<dbReference type="InterPro" id="IPR001451">
    <property type="entry name" value="Hexapep"/>
</dbReference>
<gene>
    <name evidence="1" type="ORF">ABID41_003273</name>
</gene>
<dbReference type="PANTHER" id="PTHR23416:SF78">
    <property type="entry name" value="LIPOPOLYSACCHARIDE BIOSYNTHESIS O-ACETYL TRANSFERASE WBBJ-RELATED"/>
    <property type="match status" value="1"/>
</dbReference>
<reference evidence="1 2" key="1">
    <citation type="submission" date="2024-06" db="EMBL/GenBank/DDBJ databases">
        <title>Genomic Encyclopedia of Type Strains, Phase IV (KMG-IV): sequencing the most valuable type-strain genomes for metagenomic binning, comparative biology and taxonomic classification.</title>
        <authorList>
            <person name="Goeker M."/>
        </authorList>
    </citation>
    <scope>NUCLEOTIDE SEQUENCE [LARGE SCALE GENOMIC DNA]</scope>
    <source>
        <strain evidence="1 2">DSM 17809</strain>
    </source>
</reference>
<comment type="caution">
    <text evidence="1">The sequence shown here is derived from an EMBL/GenBank/DDBJ whole genome shotgun (WGS) entry which is preliminary data.</text>
</comment>
<sequence length="211" mass="24184">MVVVAGMVKSLAEKAWLYVLRRRQFDSENLRAYFRSKHRIDIGLYSYGCFDQWRMPGPISIGRYCSFANTVRSAPINHPMEAMTTHPALYERAFGVVDKDIEWDEVLVVEDDVWVGHNVMILPGCKRIGRGAVIGAGAVVTKDVEAYAIMAGNPARKLRSRFEPELIAALEASRWWELDLMDLRKLVEERRDLVYAPTVARLEAWIREAKR</sequence>
<dbReference type="Pfam" id="PF00132">
    <property type="entry name" value="Hexapep"/>
    <property type="match status" value="1"/>
</dbReference>
<dbReference type="InterPro" id="IPR051159">
    <property type="entry name" value="Hexapeptide_acetyltransf"/>
</dbReference>
<evidence type="ECO:0000313" key="2">
    <source>
        <dbReference type="Proteomes" id="UP001549110"/>
    </source>
</evidence>
<dbReference type="Gene3D" id="2.160.10.10">
    <property type="entry name" value="Hexapeptide repeat proteins"/>
    <property type="match status" value="1"/>
</dbReference>
<dbReference type="Proteomes" id="UP001549110">
    <property type="component" value="Unassembled WGS sequence"/>
</dbReference>